<evidence type="ECO:0000256" key="7">
    <source>
        <dbReference type="ARBA" id="ARBA00022485"/>
    </source>
</evidence>
<comment type="cofactor">
    <cofactor evidence="3">
        <name>[4Fe-4S] cluster</name>
        <dbReference type="ChEBI" id="CHEBI:49883"/>
    </cofactor>
</comment>
<evidence type="ECO:0000256" key="5">
    <source>
        <dbReference type="ARBA" id="ARBA00008747"/>
    </source>
</evidence>
<dbReference type="OrthoDB" id="9803192at2"/>
<dbReference type="Gene3D" id="3.40.50.80">
    <property type="entry name" value="Nucleotide-binding domain of ferredoxin-NADP reductase (FNR) module"/>
    <property type="match status" value="1"/>
</dbReference>
<dbReference type="CDD" id="cd02754">
    <property type="entry name" value="MopB_Nitrate-R-NapA-like"/>
    <property type="match status" value="1"/>
</dbReference>
<organism evidence="24 25">
    <name type="scientific">Acetobacter okinawensis</name>
    <dbReference type="NCBI Taxonomy" id="1076594"/>
    <lineage>
        <taxon>Bacteria</taxon>
        <taxon>Pseudomonadati</taxon>
        <taxon>Pseudomonadota</taxon>
        <taxon>Alphaproteobacteria</taxon>
        <taxon>Acetobacterales</taxon>
        <taxon>Acetobacteraceae</taxon>
        <taxon>Acetobacter</taxon>
    </lineage>
</organism>
<comment type="caution">
    <text evidence="24">The sequence shown here is derived from an EMBL/GenBank/DDBJ whole genome shotgun (WGS) entry which is preliminary data.</text>
</comment>
<comment type="cofactor">
    <cofactor evidence="1">
        <name>FMN</name>
        <dbReference type="ChEBI" id="CHEBI:58210"/>
    </cofactor>
</comment>
<dbReference type="InterPro" id="IPR050123">
    <property type="entry name" value="Prok_molybdopt-oxidoreductase"/>
</dbReference>
<keyword evidence="13" id="KW-0521">NADP</keyword>
<gene>
    <name evidence="24" type="ORF">HK26_13470</name>
</gene>
<evidence type="ECO:0000256" key="1">
    <source>
        <dbReference type="ARBA" id="ARBA00001917"/>
    </source>
</evidence>
<dbReference type="SUPFAM" id="SSF53706">
    <property type="entry name" value="Formate dehydrogenase/DMSO reductase, domains 1-3"/>
    <property type="match status" value="1"/>
</dbReference>
<dbReference type="GO" id="GO:0019344">
    <property type="term" value="P:cysteine biosynthetic process"/>
    <property type="evidence" value="ECO:0007669"/>
    <property type="project" value="UniProtKB-KW"/>
</dbReference>
<dbReference type="SUPFAM" id="SSF52218">
    <property type="entry name" value="Flavoproteins"/>
    <property type="match status" value="1"/>
</dbReference>
<dbReference type="Pfam" id="PF00258">
    <property type="entry name" value="Flavodoxin_1"/>
    <property type="match status" value="1"/>
</dbReference>
<dbReference type="PROSITE" id="PS00551">
    <property type="entry name" value="MOLYBDOPTERIN_PROK_1"/>
    <property type="match status" value="1"/>
</dbReference>
<dbReference type="EC" id="1.8.1.2" evidence="6"/>
<dbReference type="GO" id="GO:0046872">
    <property type="term" value="F:metal ion binding"/>
    <property type="evidence" value="ECO:0007669"/>
    <property type="project" value="UniProtKB-KW"/>
</dbReference>
<dbReference type="GO" id="GO:1990204">
    <property type="term" value="C:oxidoreductase complex"/>
    <property type="evidence" value="ECO:0007669"/>
    <property type="project" value="UniProtKB-ARBA"/>
</dbReference>
<dbReference type="GO" id="GO:0016020">
    <property type="term" value="C:membrane"/>
    <property type="evidence" value="ECO:0007669"/>
    <property type="project" value="TreeGrafter"/>
</dbReference>
<name>A0A252BVF2_9PROT</name>
<evidence type="ECO:0000256" key="11">
    <source>
        <dbReference type="ARBA" id="ARBA00022723"/>
    </source>
</evidence>
<dbReference type="PANTHER" id="PTHR43105">
    <property type="entry name" value="RESPIRATORY NITRATE REDUCTASE"/>
    <property type="match status" value="1"/>
</dbReference>
<evidence type="ECO:0000259" key="23">
    <source>
        <dbReference type="PROSITE" id="PS51669"/>
    </source>
</evidence>
<dbReference type="InterPro" id="IPR008254">
    <property type="entry name" value="Flavodoxin/NO_synth"/>
</dbReference>
<dbReference type="Pfam" id="PF00175">
    <property type="entry name" value="NAD_binding_1"/>
    <property type="match status" value="1"/>
</dbReference>
<keyword evidence="19" id="KW-0198">Cysteine biosynthesis</keyword>
<dbReference type="eggNOG" id="COG0243">
    <property type="taxonomic scope" value="Bacteria"/>
</dbReference>
<comment type="cofactor">
    <cofactor evidence="2">
        <name>Mo-bis(molybdopterin guanine dinucleotide)</name>
        <dbReference type="ChEBI" id="CHEBI:60539"/>
    </cofactor>
</comment>
<dbReference type="InterPro" id="IPR017927">
    <property type="entry name" value="FAD-bd_FR_type"/>
</dbReference>
<dbReference type="InterPro" id="IPR001094">
    <property type="entry name" value="Flavdoxin-like"/>
</dbReference>
<dbReference type="Gene3D" id="2.40.40.20">
    <property type="match status" value="1"/>
</dbReference>
<dbReference type="GO" id="GO:0010181">
    <property type="term" value="F:FMN binding"/>
    <property type="evidence" value="ECO:0007669"/>
    <property type="project" value="InterPro"/>
</dbReference>
<keyword evidence="18" id="KW-0534">Nitrate assimilation</keyword>
<keyword evidence="14" id="KW-0813">Transport</keyword>
<keyword evidence="19" id="KW-0028">Amino-acid biosynthesis</keyword>
<dbReference type="PRINTS" id="PR00369">
    <property type="entry name" value="FLAVODOXIN"/>
</dbReference>
<dbReference type="InterPro" id="IPR027467">
    <property type="entry name" value="MopterinOxRdtase_cofactor_BS"/>
</dbReference>
<dbReference type="Pfam" id="PF00384">
    <property type="entry name" value="Molybdopterin"/>
    <property type="match status" value="1"/>
</dbReference>
<dbReference type="GO" id="GO:0045333">
    <property type="term" value="P:cellular respiration"/>
    <property type="evidence" value="ECO:0007669"/>
    <property type="project" value="UniProtKB-ARBA"/>
</dbReference>
<evidence type="ECO:0000256" key="10">
    <source>
        <dbReference type="ARBA" id="ARBA00022643"/>
    </source>
</evidence>
<dbReference type="PANTHER" id="PTHR43105:SF9">
    <property type="entry name" value="NADPH-FE(3+) OXIDOREDUCTASE SUBUNIT ALPHA"/>
    <property type="match status" value="1"/>
</dbReference>
<dbReference type="InterPro" id="IPR001433">
    <property type="entry name" value="OxRdtase_FAD/NAD-bd"/>
</dbReference>
<dbReference type="Gene3D" id="3.40.228.10">
    <property type="entry name" value="Dimethylsulfoxide Reductase, domain 2"/>
    <property type="match status" value="1"/>
</dbReference>
<evidence type="ECO:0000256" key="14">
    <source>
        <dbReference type="ARBA" id="ARBA00022982"/>
    </source>
</evidence>
<dbReference type="eggNOG" id="COG0369">
    <property type="taxonomic scope" value="Bacteria"/>
</dbReference>
<dbReference type="GO" id="GO:0004783">
    <property type="term" value="F:sulfite reductase (NADPH) activity"/>
    <property type="evidence" value="ECO:0007669"/>
    <property type="project" value="UniProtKB-EC"/>
</dbReference>
<evidence type="ECO:0000256" key="15">
    <source>
        <dbReference type="ARBA" id="ARBA00023002"/>
    </source>
</evidence>
<feature type="domain" description="4Fe-4S Mo/W bis-MGD-type" evidence="23">
    <location>
        <begin position="3"/>
        <end position="59"/>
    </location>
</feature>
<evidence type="ECO:0000256" key="6">
    <source>
        <dbReference type="ARBA" id="ARBA00012604"/>
    </source>
</evidence>
<evidence type="ECO:0000256" key="12">
    <source>
        <dbReference type="ARBA" id="ARBA00022827"/>
    </source>
</evidence>
<comment type="cofactor">
    <cofactor evidence="4">
        <name>FAD</name>
        <dbReference type="ChEBI" id="CHEBI:57692"/>
    </cofactor>
</comment>
<dbReference type="STRING" id="1236501.GCA_000613865_03181"/>
<feature type="domain" description="Flavodoxin-like" evidence="21">
    <location>
        <begin position="815"/>
        <end position="951"/>
    </location>
</feature>
<dbReference type="SUPFAM" id="SSF63380">
    <property type="entry name" value="Riboflavin synthase domain-like"/>
    <property type="match status" value="1"/>
</dbReference>
<keyword evidence="12" id="KW-0274">FAD</keyword>
<dbReference type="InterPro" id="IPR001709">
    <property type="entry name" value="Flavoprot_Pyr_Nucl_cyt_Rdtase"/>
</dbReference>
<accession>A0A252BVF2</accession>
<keyword evidence="15" id="KW-0560">Oxidoreductase</keyword>
<dbReference type="PRINTS" id="PR00371">
    <property type="entry name" value="FPNCR"/>
</dbReference>
<dbReference type="EMBL" id="JOPJ01000009">
    <property type="protein sequence ID" value="OUJ12876.1"/>
    <property type="molecule type" value="Genomic_DNA"/>
</dbReference>
<evidence type="ECO:0000256" key="2">
    <source>
        <dbReference type="ARBA" id="ARBA00001942"/>
    </source>
</evidence>
<dbReference type="Gene3D" id="3.40.50.360">
    <property type="match status" value="1"/>
</dbReference>
<proteinExistence type="inferred from homology"/>
<dbReference type="FunFam" id="3.40.50.80:FF:000001">
    <property type="entry name" value="NADPH--cytochrome P450 reductase 1"/>
    <property type="match status" value="1"/>
</dbReference>
<dbReference type="Pfam" id="PF01568">
    <property type="entry name" value="Molydop_binding"/>
    <property type="match status" value="1"/>
</dbReference>
<dbReference type="SUPFAM" id="SSF50692">
    <property type="entry name" value="ADC-like"/>
    <property type="match status" value="1"/>
</dbReference>
<keyword evidence="25" id="KW-1185">Reference proteome</keyword>
<dbReference type="RefSeq" id="WP_086639016.1">
    <property type="nucleotide sequence ID" value="NZ_JOPJ01000009.1"/>
</dbReference>
<keyword evidence="11" id="KW-0479">Metal-binding</keyword>
<dbReference type="InterPro" id="IPR006656">
    <property type="entry name" value="Mopterin_OxRdtase"/>
</dbReference>
<dbReference type="GO" id="GO:0051539">
    <property type="term" value="F:4 iron, 4 sulfur cluster binding"/>
    <property type="evidence" value="ECO:0007669"/>
    <property type="project" value="UniProtKB-KW"/>
</dbReference>
<keyword evidence="14" id="KW-0249">Electron transport</keyword>
<evidence type="ECO:0000256" key="3">
    <source>
        <dbReference type="ARBA" id="ARBA00001966"/>
    </source>
</evidence>
<dbReference type="InterPro" id="IPR041957">
    <property type="entry name" value="CT_Nitrate-R-NapA-like"/>
</dbReference>
<dbReference type="InterPro" id="IPR006963">
    <property type="entry name" value="Mopterin_OxRdtase_4Fe-4S_dom"/>
</dbReference>
<dbReference type="Proteomes" id="UP000194931">
    <property type="component" value="Unassembled WGS sequence"/>
</dbReference>
<dbReference type="InterPro" id="IPR029039">
    <property type="entry name" value="Flavoprotein-like_sf"/>
</dbReference>
<evidence type="ECO:0000256" key="4">
    <source>
        <dbReference type="ARBA" id="ARBA00001974"/>
    </source>
</evidence>
<dbReference type="Gene3D" id="3.40.50.740">
    <property type="match status" value="1"/>
</dbReference>
<dbReference type="PROSITE" id="PS51384">
    <property type="entry name" value="FAD_FR"/>
    <property type="match status" value="1"/>
</dbReference>
<evidence type="ECO:0000256" key="8">
    <source>
        <dbReference type="ARBA" id="ARBA00022505"/>
    </source>
</evidence>
<dbReference type="InterPro" id="IPR039261">
    <property type="entry name" value="FNR_nucleotide-bd"/>
</dbReference>
<keyword evidence="17" id="KW-0411">Iron-sulfur</keyword>
<evidence type="ECO:0000256" key="18">
    <source>
        <dbReference type="ARBA" id="ARBA00023063"/>
    </source>
</evidence>
<comment type="catalytic activity">
    <reaction evidence="20">
        <text>hydrogen sulfide + 3 NADP(+) + 3 H2O = sulfite + 3 NADPH + 4 H(+)</text>
        <dbReference type="Rhea" id="RHEA:13801"/>
        <dbReference type="ChEBI" id="CHEBI:15377"/>
        <dbReference type="ChEBI" id="CHEBI:15378"/>
        <dbReference type="ChEBI" id="CHEBI:17359"/>
        <dbReference type="ChEBI" id="CHEBI:29919"/>
        <dbReference type="ChEBI" id="CHEBI:57783"/>
        <dbReference type="ChEBI" id="CHEBI:58349"/>
        <dbReference type="EC" id="1.8.1.2"/>
    </reaction>
</comment>
<dbReference type="PROSITE" id="PS51669">
    <property type="entry name" value="4FE4S_MOW_BIS_MGD"/>
    <property type="match status" value="1"/>
</dbReference>
<keyword evidence="7" id="KW-0004">4Fe-4S</keyword>
<dbReference type="InterPro" id="IPR023173">
    <property type="entry name" value="NADPH_Cyt_P450_Rdtase_alpha"/>
</dbReference>
<dbReference type="Gene3D" id="2.40.30.10">
    <property type="entry name" value="Translation factors"/>
    <property type="match status" value="2"/>
</dbReference>
<evidence type="ECO:0000259" key="21">
    <source>
        <dbReference type="PROSITE" id="PS50902"/>
    </source>
</evidence>
<dbReference type="InterPro" id="IPR017938">
    <property type="entry name" value="Riboflavin_synthase-like_b-brl"/>
</dbReference>
<dbReference type="Pfam" id="PF04879">
    <property type="entry name" value="Molybdop_Fe4S4"/>
    <property type="match status" value="1"/>
</dbReference>
<evidence type="ECO:0000256" key="13">
    <source>
        <dbReference type="ARBA" id="ARBA00022857"/>
    </source>
</evidence>
<evidence type="ECO:0000313" key="25">
    <source>
        <dbReference type="Proteomes" id="UP000194931"/>
    </source>
</evidence>
<keyword evidence="8" id="KW-0500">Molybdenum</keyword>
<dbReference type="CDD" id="cd02791">
    <property type="entry name" value="MopB_CT_Nitrate-R-NapA-like"/>
    <property type="match status" value="1"/>
</dbReference>
<sequence>MPESEFRSVCPYCGVGCGIILDVRDGKIGRVRGDTAHPANAGRLCTKGSSCDKPLYAQERLKMAMLRPLRTAEAMPVPVDQAIAATAKRLREILDTDGPDAISFYVSGQMSLEAQYLINKLAKGYIRSQYIESNSRLCMAAAGTGYKLSLGADAPPGSYEDIDCTNLFFVIGSNMADCHPILFLRLMDRKRSGAKLIVVDPRRTATAEKADLYLPIRPGADLALLNGILHILVENNAIDKEFIAQVTREWEVMPAFLAEYTPHNVAQITGLPVADILTAAHWIAQAGEWMSLWTMGLNQSVAGTWNTNALCNLHLATGTLCKPGCGPFSLTGQPNAMGGREMGYMGPGLPGQRSALVAEDRAFVEAQWRLPPGTLRDVGGNGAIAMFGAMEEGKIKACWIICTNPVATVANRAHVIRALEKADYVVVQDAFADSETAKFADTVLPAALWAEADGVQVNSDRTMTLAQKAIAPPGEALADWELIARVACAMGFEEGFSFASAADVFAEASGFTNPKTGYDCAGVTHARLRLGPVQWPAPVGDVQARHPVRYVPAGQVLPVFPTPDGRAVFYARPWMRPQEWPDDQFPFVLNSGRLQHQWHTLTKTGRVASLNRLNPGPFVEVSVLDAQSLGLQAGDRVKVTSRRGHLVLPVQVSDRVQAGQCFAPFHWNDRFGPDMAVNAVTADDVDPLSLQPGFKLCAVRLERVAPAVSSPLPIGQEEGSTPMPLDTLMRHFALDDPALQPDLPEQGRIWLKGFLEGVRMVPPQPGMVPDVPANAPLPTDARSYVSGLLAGLYSRVGEGAIQPVPQAALVERQAIRVWWASQTGRAEALAATVASWLREAGYTAELACLDSCKDADLDRGKAIFVVSTFGDGDPPDCATSFWDILRARKDALNALSCAVLALGDSSYASFCGFGRALDERLQELGAHRIMPRMDCEPDFEDTVEVWRGQLLSVLGKASTPSALPVEGEVITAPPAPKVGTRDAPAIARLVMNERLCQGAASKDTRRIGLDLGKNILDWRAGDALGIWPCNAAEVVKIALAALSLPDDTPVTLKGAGTVGLYDALLRHFDLTRPNPAMLHALGRTEGGYMPELLSAARLAVTAQDVPSLFRRMQPRLYSTASSPLVSGRVVELTIGINNDPWPGVCTNWLAGLPVGADVPVFVQPTTHFRLPADNGADVIMIGPGTGVAPFRGFLQEREACGATGRNWLFFGEQHAQENFYYQTELTRFVQNGCLTRLDTAFSRDQPKRIYVQDRMEEAGEELWNWLRAGAFLYICGDAARMARDVDAALRRIVARHGGMPASQADDYVAELTRGGRYLRDIY</sequence>
<keyword evidence="10" id="KW-0288">FMN</keyword>
<dbReference type="SUPFAM" id="SSF52343">
    <property type="entry name" value="Ferredoxin reductase-like, C-terminal NADP-linked domain"/>
    <property type="match status" value="1"/>
</dbReference>
<comment type="similarity">
    <text evidence="5">Belongs to the prokaryotic molybdopterin-containing oxidoreductase family. NasA/NapA/NarB subfamily.</text>
</comment>
<dbReference type="GO" id="GO:0043546">
    <property type="term" value="F:molybdopterin cofactor binding"/>
    <property type="evidence" value="ECO:0007669"/>
    <property type="project" value="InterPro"/>
</dbReference>
<dbReference type="GO" id="GO:0042128">
    <property type="term" value="P:nitrate assimilation"/>
    <property type="evidence" value="ECO:0007669"/>
    <property type="project" value="UniProtKB-KW"/>
</dbReference>
<protein>
    <recommendedName>
        <fullName evidence="6">assimilatory sulfite reductase (NADPH)</fullName>
        <ecNumber evidence="6">1.8.1.2</ecNumber>
    </recommendedName>
</protein>
<keyword evidence="9" id="KW-0285">Flavoprotein</keyword>
<evidence type="ECO:0000256" key="16">
    <source>
        <dbReference type="ARBA" id="ARBA00023004"/>
    </source>
</evidence>
<dbReference type="PROSITE" id="PS50902">
    <property type="entry name" value="FLAVODOXIN_LIKE"/>
    <property type="match status" value="1"/>
</dbReference>
<evidence type="ECO:0000313" key="24">
    <source>
        <dbReference type="EMBL" id="OUJ12876.1"/>
    </source>
</evidence>
<evidence type="ECO:0000256" key="20">
    <source>
        <dbReference type="ARBA" id="ARBA00052219"/>
    </source>
</evidence>
<dbReference type="Gene3D" id="1.20.990.10">
    <property type="entry name" value="NADPH-cytochrome p450 Reductase, Chain A, domain 3"/>
    <property type="match status" value="1"/>
</dbReference>
<evidence type="ECO:0000256" key="19">
    <source>
        <dbReference type="ARBA" id="ARBA00023192"/>
    </source>
</evidence>
<dbReference type="Gene3D" id="2.20.25.90">
    <property type="entry name" value="ADC-like domains"/>
    <property type="match status" value="1"/>
</dbReference>
<evidence type="ECO:0000256" key="9">
    <source>
        <dbReference type="ARBA" id="ARBA00022630"/>
    </source>
</evidence>
<dbReference type="InterPro" id="IPR009010">
    <property type="entry name" value="Asp_de-COase-like_dom_sf"/>
</dbReference>
<keyword evidence="16" id="KW-0408">Iron</keyword>
<dbReference type="InterPro" id="IPR006657">
    <property type="entry name" value="MoPterin_dinucl-bd_dom"/>
</dbReference>
<feature type="domain" description="FAD-binding FR-type" evidence="22">
    <location>
        <begin position="982"/>
        <end position="1171"/>
    </location>
</feature>
<evidence type="ECO:0000256" key="17">
    <source>
        <dbReference type="ARBA" id="ARBA00023014"/>
    </source>
</evidence>
<dbReference type="SMART" id="SM00926">
    <property type="entry name" value="Molybdop_Fe4S4"/>
    <property type="match status" value="1"/>
</dbReference>
<evidence type="ECO:0000259" key="22">
    <source>
        <dbReference type="PROSITE" id="PS51384"/>
    </source>
</evidence>
<reference evidence="25" key="1">
    <citation type="submission" date="2014-06" db="EMBL/GenBank/DDBJ databases">
        <authorList>
            <person name="Winans N.J."/>
            <person name="Newell P.D."/>
            <person name="Douglas A.E."/>
        </authorList>
    </citation>
    <scope>NUCLEOTIDE SEQUENCE [LARGE SCALE GENOMIC DNA]</scope>
</reference>